<dbReference type="Proteomes" id="UP001056120">
    <property type="component" value="Linkage Group LG10"/>
</dbReference>
<evidence type="ECO:0000313" key="1">
    <source>
        <dbReference type="EMBL" id="KAI3803061.1"/>
    </source>
</evidence>
<gene>
    <name evidence="1" type="ORF">L1987_31209</name>
</gene>
<name>A0ACB9I5N2_9ASTR</name>
<comment type="caution">
    <text evidence="1">The sequence shown here is derived from an EMBL/GenBank/DDBJ whole genome shotgun (WGS) entry which is preliminary data.</text>
</comment>
<protein>
    <submittedName>
        <fullName evidence="1">Uncharacterized protein</fullName>
    </submittedName>
</protein>
<accession>A0ACB9I5N2</accession>
<proteinExistence type="predicted"/>
<reference evidence="1 2" key="2">
    <citation type="journal article" date="2022" name="Mol. Ecol. Resour.">
        <title>The genomes of chicory, endive, great burdock and yacon provide insights into Asteraceae paleo-polyploidization history and plant inulin production.</title>
        <authorList>
            <person name="Fan W."/>
            <person name="Wang S."/>
            <person name="Wang H."/>
            <person name="Wang A."/>
            <person name="Jiang F."/>
            <person name="Liu H."/>
            <person name="Zhao H."/>
            <person name="Xu D."/>
            <person name="Zhang Y."/>
        </authorList>
    </citation>
    <scope>NUCLEOTIDE SEQUENCE [LARGE SCALE GENOMIC DNA]</scope>
    <source>
        <strain evidence="2">cv. Yunnan</strain>
        <tissue evidence="1">Leaves</tissue>
    </source>
</reference>
<organism evidence="1 2">
    <name type="scientific">Smallanthus sonchifolius</name>
    <dbReference type="NCBI Taxonomy" id="185202"/>
    <lineage>
        <taxon>Eukaryota</taxon>
        <taxon>Viridiplantae</taxon>
        <taxon>Streptophyta</taxon>
        <taxon>Embryophyta</taxon>
        <taxon>Tracheophyta</taxon>
        <taxon>Spermatophyta</taxon>
        <taxon>Magnoliopsida</taxon>
        <taxon>eudicotyledons</taxon>
        <taxon>Gunneridae</taxon>
        <taxon>Pentapetalae</taxon>
        <taxon>asterids</taxon>
        <taxon>campanulids</taxon>
        <taxon>Asterales</taxon>
        <taxon>Asteraceae</taxon>
        <taxon>Asteroideae</taxon>
        <taxon>Heliantheae alliance</taxon>
        <taxon>Millerieae</taxon>
        <taxon>Smallanthus</taxon>
    </lineage>
</organism>
<dbReference type="EMBL" id="CM042027">
    <property type="protein sequence ID" value="KAI3803061.1"/>
    <property type="molecule type" value="Genomic_DNA"/>
</dbReference>
<reference evidence="2" key="1">
    <citation type="journal article" date="2022" name="Mol. Ecol. Resour.">
        <title>The genomes of chicory, endive, great burdock and yacon provide insights into Asteraceae palaeo-polyploidization history and plant inulin production.</title>
        <authorList>
            <person name="Fan W."/>
            <person name="Wang S."/>
            <person name="Wang H."/>
            <person name="Wang A."/>
            <person name="Jiang F."/>
            <person name="Liu H."/>
            <person name="Zhao H."/>
            <person name="Xu D."/>
            <person name="Zhang Y."/>
        </authorList>
    </citation>
    <scope>NUCLEOTIDE SEQUENCE [LARGE SCALE GENOMIC DNA]</scope>
    <source>
        <strain evidence="2">cv. Yunnan</strain>
    </source>
</reference>
<keyword evidence="2" id="KW-1185">Reference proteome</keyword>
<sequence>MVFKVFDEETGCIKWVPTNVNIDNHVIVPKLDPNIMFPDKFVDDYISNLSKSSIDNSKPLWDLHLLDIKTTEDEGTGVFLFWNSTVAVVMFVLTFLFLKDTETPLKGTMGVENRPRRFLRKSVSLADVKVVKDAMNVVS</sequence>
<evidence type="ECO:0000313" key="2">
    <source>
        <dbReference type="Proteomes" id="UP001056120"/>
    </source>
</evidence>